<feature type="transmembrane region" description="Helical" evidence="1">
    <location>
        <begin position="20"/>
        <end position="41"/>
    </location>
</feature>
<evidence type="ECO:0000313" key="2">
    <source>
        <dbReference type="EMBL" id="KAJ8748590.1"/>
    </source>
</evidence>
<reference evidence="2 3" key="1">
    <citation type="submission" date="2021-09" db="EMBL/GenBank/DDBJ databases">
        <title>Genomic insights and catalytic innovation underlie evolution of tropane alkaloids biosynthesis.</title>
        <authorList>
            <person name="Wang Y.-J."/>
            <person name="Tian T."/>
            <person name="Huang J.-P."/>
            <person name="Huang S.-X."/>
        </authorList>
    </citation>
    <scope>NUCLEOTIDE SEQUENCE [LARGE SCALE GENOMIC DNA]</scope>
    <source>
        <strain evidence="2">KIB-2018</strain>
        <tissue evidence="2">Leaf</tissue>
    </source>
</reference>
<keyword evidence="1" id="KW-0812">Transmembrane</keyword>
<keyword evidence="1" id="KW-0472">Membrane</keyword>
<evidence type="ECO:0000313" key="3">
    <source>
        <dbReference type="Proteomes" id="UP001159364"/>
    </source>
</evidence>
<name>A0AAV8S978_9ROSI</name>
<dbReference type="PANTHER" id="PTHR34947">
    <property type="entry name" value="TRANSMEMBRANE PROTEIN"/>
    <property type="match status" value="1"/>
</dbReference>
<organism evidence="2 3">
    <name type="scientific">Erythroxylum novogranatense</name>
    <dbReference type="NCBI Taxonomy" id="1862640"/>
    <lineage>
        <taxon>Eukaryota</taxon>
        <taxon>Viridiplantae</taxon>
        <taxon>Streptophyta</taxon>
        <taxon>Embryophyta</taxon>
        <taxon>Tracheophyta</taxon>
        <taxon>Spermatophyta</taxon>
        <taxon>Magnoliopsida</taxon>
        <taxon>eudicotyledons</taxon>
        <taxon>Gunneridae</taxon>
        <taxon>Pentapetalae</taxon>
        <taxon>rosids</taxon>
        <taxon>fabids</taxon>
        <taxon>Malpighiales</taxon>
        <taxon>Erythroxylaceae</taxon>
        <taxon>Erythroxylum</taxon>
    </lineage>
</organism>
<accession>A0AAV8S978</accession>
<keyword evidence="1" id="KW-1133">Transmembrane helix</keyword>
<dbReference type="EMBL" id="JAIWQS010000012">
    <property type="protein sequence ID" value="KAJ8748590.1"/>
    <property type="molecule type" value="Genomic_DNA"/>
</dbReference>
<dbReference type="PANTHER" id="PTHR34947:SF3">
    <property type="entry name" value="TRANSMEMBRANE PROTEIN"/>
    <property type="match status" value="1"/>
</dbReference>
<evidence type="ECO:0000256" key="1">
    <source>
        <dbReference type="SAM" id="Phobius"/>
    </source>
</evidence>
<gene>
    <name evidence="2" type="ORF">K2173_007580</name>
</gene>
<feature type="transmembrane region" description="Helical" evidence="1">
    <location>
        <begin position="47"/>
        <end position="72"/>
    </location>
</feature>
<evidence type="ECO:0008006" key="4">
    <source>
        <dbReference type="Google" id="ProtNLM"/>
    </source>
</evidence>
<keyword evidence="3" id="KW-1185">Reference proteome</keyword>
<sequence>MKCQDHQSSNQTSNLHCPKLAIKFLASILLFSFMFLCSSPLPTVSNLIQLFACNVSKNYMFLLCNGILVLIVKNAGFFSYYQQEAIFSGEDTVKIGMSCEKVVESSVNKAGVAEEVKELQATEKNSLLVVGQEHNSSVTNVAEVDEQGNRVIVLQDDEEEATGLPSAEELNRKCDDFIRRIKEGIKLEAQQKNLPLM</sequence>
<comment type="caution">
    <text evidence="2">The sequence shown here is derived from an EMBL/GenBank/DDBJ whole genome shotgun (WGS) entry which is preliminary data.</text>
</comment>
<dbReference type="Proteomes" id="UP001159364">
    <property type="component" value="Linkage Group LG12"/>
</dbReference>
<dbReference type="AlphaFoldDB" id="A0AAV8S978"/>
<proteinExistence type="predicted"/>
<protein>
    <recommendedName>
        <fullName evidence="4">DUF4408 domain-containing protein</fullName>
    </recommendedName>
</protein>